<dbReference type="EMBL" id="JAQQWN010000005">
    <property type="protein sequence ID" value="KAK8084414.1"/>
    <property type="molecule type" value="Genomic_DNA"/>
</dbReference>
<keyword evidence="3" id="KW-1185">Reference proteome</keyword>
<sequence length="189" mass="20905">MPRQSKQTTNRIVFGRGSFPRSIGGWMLEVVLSEDFVPYGFGMLQLEISNLSGSYLGKPRFNIEARQKKYMAWYIPDTGPIGGLAPRLLHRMLLIIRNPICGFESSIKLDQAGNLFVSTYRDAREIAMPVSIVPIARPKEAGVSGVLSPQSTGCRPSERTRDLPGRGSDRSSWKIRDRGGVTPGRPAGR</sequence>
<protein>
    <submittedName>
        <fullName evidence="2">Uncharacterized protein</fullName>
    </submittedName>
</protein>
<dbReference type="Proteomes" id="UP001433268">
    <property type="component" value="Unassembled WGS sequence"/>
</dbReference>
<feature type="region of interest" description="Disordered" evidence="1">
    <location>
        <begin position="143"/>
        <end position="189"/>
    </location>
</feature>
<dbReference type="GeneID" id="92043060"/>
<reference evidence="2 3" key="1">
    <citation type="submission" date="2023-01" db="EMBL/GenBank/DDBJ databases">
        <title>Analysis of 21 Apiospora genomes using comparative genomics revels a genus with tremendous synthesis potential of carbohydrate active enzymes and secondary metabolites.</title>
        <authorList>
            <person name="Sorensen T."/>
        </authorList>
    </citation>
    <scope>NUCLEOTIDE SEQUENCE [LARGE SCALE GENOMIC DNA]</scope>
    <source>
        <strain evidence="2 3">CBS 114990</strain>
    </source>
</reference>
<dbReference type="RefSeq" id="XP_066668923.1">
    <property type="nucleotide sequence ID" value="XM_066810000.1"/>
</dbReference>
<evidence type="ECO:0000313" key="3">
    <source>
        <dbReference type="Proteomes" id="UP001433268"/>
    </source>
</evidence>
<comment type="caution">
    <text evidence="2">The sequence shown here is derived from an EMBL/GenBank/DDBJ whole genome shotgun (WGS) entry which is preliminary data.</text>
</comment>
<organism evidence="2 3">
    <name type="scientific">Apiospora hydei</name>
    <dbReference type="NCBI Taxonomy" id="1337664"/>
    <lineage>
        <taxon>Eukaryota</taxon>
        <taxon>Fungi</taxon>
        <taxon>Dikarya</taxon>
        <taxon>Ascomycota</taxon>
        <taxon>Pezizomycotina</taxon>
        <taxon>Sordariomycetes</taxon>
        <taxon>Xylariomycetidae</taxon>
        <taxon>Amphisphaeriales</taxon>
        <taxon>Apiosporaceae</taxon>
        <taxon>Apiospora</taxon>
    </lineage>
</organism>
<accession>A0ABR1WLK7</accession>
<feature type="compositionally biased region" description="Basic and acidic residues" evidence="1">
    <location>
        <begin position="156"/>
        <end position="179"/>
    </location>
</feature>
<name>A0ABR1WLK7_9PEZI</name>
<proteinExistence type="predicted"/>
<evidence type="ECO:0000313" key="2">
    <source>
        <dbReference type="EMBL" id="KAK8084414.1"/>
    </source>
</evidence>
<evidence type="ECO:0000256" key="1">
    <source>
        <dbReference type="SAM" id="MobiDB-lite"/>
    </source>
</evidence>
<gene>
    <name evidence="2" type="ORF">PG997_005685</name>
</gene>